<dbReference type="EMBL" id="JANQBD010000031">
    <property type="protein sequence ID" value="MCR8635709.1"/>
    <property type="molecule type" value="Genomic_DNA"/>
</dbReference>
<protein>
    <submittedName>
        <fullName evidence="2">DUF4850 domain-containing protein</fullName>
    </submittedName>
</protein>
<dbReference type="Proteomes" id="UP001300012">
    <property type="component" value="Unassembled WGS sequence"/>
</dbReference>
<dbReference type="RefSeq" id="WP_258217255.1">
    <property type="nucleotide sequence ID" value="NZ_JANQBD010000031.1"/>
</dbReference>
<reference evidence="2 3" key="1">
    <citation type="submission" date="2022-08" db="EMBL/GenBank/DDBJ databases">
        <title>Paenibacillus endoradicis sp. nov., Paenibacillus radicibacter sp. nov and Paenibacillus pararadicis sp. nov., three cold-adapted plant growth-promoting bacteria isolated from root of Larix gmelinii in Great Khingan.</title>
        <authorList>
            <person name="Xue H."/>
        </authorList>
    </citation>
    <scope>NUCLEOTIDE SEQUENCE [LARGE SCALE GENOMIC DNA]</scope>
    <source>
        <strain evidence="2 3">N5-1-1-5</strain>
    </source>
</reference>
<sequence length="323" mass="34411">MGATIWRHSLIIIAVSIIAIGSLGCEGKRAADPSQTSAPNAAQPTAVSSSEKAMPSAATTSPPASPQLSPSNSTELKAIQELEVQSDLQLSEDTRNKVDKQQLAVDCGKLAFRKGEKAAEVQLPLICIRASYGADDPSHPTTVTPKMPLKTVSYSTPSALQEQLAAYWMNLGDNVNGVLLLAPKDWKVASGEVGANGSSAIRLESPDDPEQFIAYMDSGGCQGCITPNIGAYFPKLRDWSEEQGFTPDSIADMKQQSLLNPNLMAYSKKPKVDGYELNGVAYQEHGGGGGIFRKQEVQLPAAKHGSAQVMLNLFIALNRGSEH</sequence>
<evidence type="ECO:0000313" key="2">
    <source>
        <dbReference type="EMBL" id="MCR8635709.1"/>
    </source>
</evidence>
<gene>
    <name evidence="2" type="ORF">NV381_31340</name>
</gene>
<keyword evidence="3" id="KW-1185">Reference proteome</keyword>
<proteinExistence type="predicted"/>
<feature type="compositionally biased region" description="Polar residues" evidence="1">
    <location>
        <begin position="33"/>
        <end position="51"/>
    </location>
</feature>
<organism evidence="2 3">
    <name type="scientific">Paenibacillus radicis</name>
    <name type="common">ex Xue et al. 2023</name>
    <dbReference type="NCBI Taxonomy" id="2972489"/>
    <lineage>
        <taxon>Bacteria</taxon>
        <taxon>Bacillati</taxon>
        <taxon>Bacillota</taxon>
        <taxon>Bacilli</taxon>
        <taxon>Bacillales</taxon>
        <taxon>Paenibacillaceae</taxon>
        <taxon>Paenibacillus</taxon>
    </lineage>
</organism>
<comment type="caution">
    <text evidence="2">The sequence shown here is derived from an EMBL/GenBank/DDBJ whole genome shotgun (WGS) entry which is preliminary data.</text>
</comment>
<dbReference type="PROSITE" id="PS51257">
    <property type="entry name" value="PROKAR_LIPOPROTEIN"/>
    <property type="match status" value="1"/>
</dbReference>
<evidence type="ECO:0000313" key="3">
    <source>
        <dbReference type="Proteomes" id="UP001300012"/>
    </source>
</evidence>
<dbReference type="InterPro" id="IPR032322">
    <property type="entry name" value="DUF4850"/>
</dbReference>
<evidence type="ECO:0000256" key="1">
    <source>
        <dbReference type="SAM" id="MobiDB-lite"/>
    </source>
</evidence>
<feature type="compositionally biased region" description="Low complexity" evidence="1">
    <location>
        <begin position="53"/>
        <end position="71"/>
    </location>
</feature>
<name>A0ABT1YRA2_9BACL</name>
<accession>A0ABT1YRA2</accession>
<dbReference type="Pfam" id="PF16142">
    <property type="entry name" value="DUF4850"/>
    <property type="match status" value="1"/>
</dbReference>
<feature type="region of interest" description="Disordered" evidence="1">
    <location>
        <begin position="28"/>
        <end position="73"/>
    </location>
</feature>